<dbReference type="Proteomes" id="UP000250462">
    <property type="component" value="Unassembled WGS sequence"/>
</dbReference>
<organism evidence="3 4">
    <name type="scientific">Phytoactinopolyspora halophila</name>
    <dbReference type="NCBI Taxonomy" id="1981511"/>
    <lineage>
        <taxon>Bacteria</taxon>
        <taxon>Bacillati</taxon>
        <taxon>Actinomycetota</taxon>
        <taxon>Actinomycetes</taxon>
        <taxon>Jiangellales</taxon>
        <taxon>Jiangellaceae</taxon>
        <taxon>Phytoactinopolyspora</taxon>
    </lineage>
</organism>
<evidence type="ECO:0000313" key="4">
    <source>
        <dbReference type="Proteomes" id="UP000250462"/>
    </source>
</evidence>
<dbReference type="Gene3D" id="2.30.30.40">
    <property type="entry name" value="SH3 Domains"/>
    <property type="match status" value="1"/>
</dbReference>
<reference evidence="3 4" key="1">
    <citation type="submission" date="2018-06" db="EMBL/GenBank/DDBJ databases">
        <title>Phytoactinopolyspora halophila sp. nov., a novel halophilic actinomycete isolated from a saline soil in China.</title>
        <authorList>
            <person name="Tang S.-K."/>
        </authorList>
    </citation>
    <scope>NUCLEOTIDE SEQUENCE [LARGE SCALE GENOMIC DNA]</scope>
    <source>
        <strain evidence="3 4">YIM 96934</strain>
    </source>
</reference>
<feature type="region of interest" description="Disordered" evidence="1">
    <location>
        <begin position="19"/>
        <end position="112"/>
    </location>
</feature>
<feature type="domain" description="SH3b" evidence="2">
    <location>
        <begin position="108"/>
        <end position="171"/>
    </location>
</feature>
<evidence type="ECO:0000259" key="2">
    <source>
        <dbReference type="PROSITE" id="PS51781"/>
    </source>
</evidence>
<dbReference type="AlphaFoldDB" id="A0A329QDH2"/>
<accession>A0A329QDH2</accession>
<dbReference type="PROSITE" id="PS51781">
    <property type="entry name" value="SH3B"/>
    <property type="match status" value="1"/>
</dbReference>
<feature type="compositionally biased region" description="Acidic residues" evidence="1">
    <location>
        <begin position="171"/>
        <end position="181"/>
    </location>
</feature>
<dbReference type="InterPro" id="IPR003646">
    <property type="entry name" value="SH3-like_bac-type"/>
</dbReference>
<dbReference type="EMBL" id="QMIG01000047">
    <property type="protein sequence ID" value="RAW09302.1"/>
    <property type="molecule type" value="Genomic_DNA"/>
</dbReference>
<protein>
    <submittedName>
        <fullName evidence="3">SH3 domain-containing protein</fullName>
    </submittedName>
</protein>
<evidence type="ECO:0000256" key="1">
    <source>
        <dbReference type="SAM" id="MobiDB-lite"/>
    </source>
</evidence>
<dbReference type="SMART" id="SM00287">
    <property type="entry name" value="SH3b"/>
    <property type="match status" value="1"/>
</dbReference>
<comment type="caution">
    <text evidence="3">The sequence shown here is derived from an EMBL/GenBank/DDBJ whole genome shotgun (WGS) entry which is preliminary data.</text>
</comment>
<feature type="compositionally biased region" description="Acidic residues" evidence="1">
    <location>
        <begin position="72"/>
        <end position="104"/>
    </location>
</feature>
<gene>
    <name evidence="3" type="ORF">DPM12_21855</name>
</gene>
<dbReference type="InterPro" id="IPR058593">
    <property type="entry name" value="ARB_07466-like_C"/>
</dbReference>
<feature type="region of interest" description="Disordered" evidence="1">
    <location>
        <begin position="168"/>
        <end position="197"/>
    </location>
</feature>
<keyword evidence="4" id="KW-1185">Reference proteome</keyword>
<feature type="compositionally biased region" description="Basic and acidic residues" evidence="1">
    <location>
        <begin position="38"/>
        <end position="57"/>
    </location>
</feature>
<sequence length="308" mass="33645">MFVVPAVFAVSVPTAVAVWPDSAEEPPSLEGVAGMAEIQRESSIDRGSTDRAPRPDPSEFAPAPNGTPTPEPTEEDEEPEEEETETPEPEEEEEETEETEEPEPEPTPVGQRYVTTTLNVRTAPGTDADVVTVLERGAEVDITGESEDEWVEIIVSGEAAWVSGDYLSESEPAEEEEEEEGGLSMAECESGSEVESGLTPDAVRVHRAVCAQFPDVTSYGGLRSGGGEHSEGRALDIMVSNQSLGDQIAEWVREHYQELGVSEVIWAQRIWTVERSSEGWRWMEDRGSATENHYDHVHVTVYGDAGEL</sequence>
<dbReference type="Pfam" id="PF26571">
    <property type="entry name" value="VldE"/>
    <property type="match status" value="1"/>
</dbReference>
<dbReference type="Pfam" id="PF08239">
    <property type="entry name" value="SH3_3"/>
    <property type="match status" value="1"/>
</dbReference>
<name>A0A329QDH2_9ACTN</name>
<dbReference type="OrthoDB" id="2989771at2"/>
<proteinExistence type="predicted"/>
<evidence type="ECO:0000313" key="3">
    <source>
        <dbReference type="EMBL" id="RAW09302.1"/>
    </source>
</evidence>